<dbReference type="OrthoDB" id="9814407at2"/>
<keyword evidence="3" id="KW-0378">Hydrolase</keyword>
<dbReference type="Proteomes" id="UP000280434">
    <property type="component" value="Unassembled WGS sequence"/>
</dbReference>
<gene>
    <name evidence="3" type="ORF">D7S89_09975</name>
</gene>
<evidence type="ECO:0000313" key="3">
    <source>
        <dbReference type="EMBL" id="RKP49119.1"/>
    </source>
</evidence>
<protein>
    <submittedName>
        <fullName evidence="3">GTP cyclohydrolase</fullName>
    </submittedName>
</protein>
<feature type="domain" description="YCII-related" evidence="2">
    <location>
        <begin position="1"/>
        <end position="81"/>
    </location>
</feature>
<keyword evidence="4" id="KW-1185">Reference proteome</keyword>
<dbReference type="EMBL" id="RBZV01000003">
    <property type="protein sequence ID" value="RKP49119.1"/>
    <property type="molecule type" value="Genomic_DNA"/>
</dbReference>
<dbReference type="Pfam" id="PF03795">
    <property type="entry name" value="YCII"/>
    <property type="match status" value="1"/>
</dbReference>
<evidence type="ECO:0000259" key="2">
    <source>
        <dbReference type="Pfam" id="PF03795"/>
    </source>
</evidence>
<dbReference type="RefSeq" id="WP_121277508.1">
    <property type="nucleotide sequence ID" value="NZ_RBZV01000003.1"/>
</dbReference>
<comment type="similarity">
    <text evidence="1">Belongs to the YciI family.</text>
</comment>
<evidence type="ECO:0000313" key="4">
    <source>
        <dbReference type="Proteomes" id="UP000280434"/>
    </source>
</evidence>
<organism evidence="3 4">
    <name type="scientific">Trinickia fusca</name>
    <dbReference type="NCBI Taxonomy" id="2419777"/>
    <lineage>
        <taxon>Bacteria</taxon>
        <taxon>Pseudomonadati</taxon>
        <taxon>Pseudomonadota</taxon>
        <taxon>Betaproteobacteria</taxon>
        <taxon>Burkholderiales</taxon>
        <taxon>Burkholderiaceae</taxon>
        <taxon>Trinickia</taxon>
    </lineage>
</organism>
<dbReference type="AlphaFoldDB" id="A0A494XLX4"/>
<dbReference type="InterPro" id="IPR005545">
    <property type="entry name" value="YCII"/>
</dbReference>
<reference evidence="3 4" key="1">
    <citation type="submission" date="2018-10" db="EMBL/GenBank/DDBJ databases">
        <title>Paraburkholderia sp. 7MK8-2, isolated from soil.</title>
        <authorList>
            <person name="Gao Z.-H."/>
            <person name="Qiu L.-H."/>
        </authorList>
    </citation>
    <scope>NUCLEOTIDE SEQUENCE [LARGE SCALE GENOMIC DNA]</scope>
    <source>
        <strain evidence="3 4">7MK8-2</strain>
    </source>
</reference>
<dbReference type="SUPFAM" id="SSF54909">
    <property type="entry name" value="Dimeric alpha+beta barrel"/>
    <property type="match status" value="1"/>
</dbReference>
<proteinExistence type="inferred from homology"/>
<sequence>MFIVMLHYLQPIPVVEQHVEQHRAFLDRHYAAGHFIASGPQVPRIGGVILAQGLTREALDQVLAEDPFYREGVAQYQVVEFVPRKFAPALAPLFAAEQ</sequence>
<dbReference type="InterPro" id="IPR011008">
    <property type="entry name" value="Dimeric_a/b-barrel"/>
</dbReference>
<name>A0A494XLX4_9BURK</name>
<comment type="caution">
    <text evidence="3">The sequence shown here is derived from an EMBL/GenBank/DDBJ whole genome shotgun (WGS) entry which is preliminary data.</text>
</comment>
<dbReference type="PANTHER" id="PTHR37828">
    <property type="entry name" value="GSR2449 PROTEIN"/>
    <property type="match status" value="1"/>
</dbReference>
<dbReference type="GO" id="GO:0016787">
    <property type="term" value="F:hydrolase activity"/>
    <property type="evidence" value="ECO:0007669"/>
    <property type="project" value="UniProtKB-KW"/>
</dbReference>
<dbReference type="PANTHER" id="PTHR37828:SF1">
    <property type="entry name" value="YCII-RELATED DOMAIN-CONTAINING PROTEIN"/>
    <property type="match status" value="1"/>
</dbReference>
<evidence type="ECO:0000256" key="1">
    <source>
        <dbReference type="ARBA" id="ARBA00007689"/>
    </source>
</evidence>
<accession>A0A494XLX4</accession>
<dbReference type="Gene3D" id="3.30.70.1060">
    <property type="entry name" value="Dimeric alpha+beta barrel"/>
    <property type="match status" value="1"/>
</dbReference>